<proteinExistence type="predicted"/>
<dbReference type="PANTHER" id="PTHR31286:SF165">
    <property type="entry name" value="DUF4283 DOMAIN-CONTAINING PROTEIN"/>
    <property type="match status" value="1"/>
</dbReference>
<dbReference type="AlphaFoldDB" id="A0AAV3Q6X9"/>
<dbReference type="EMBL" id="BAABME010019897">
    <property type="protein sequence ID" value="GAA0158706.1"/>
    <property type="molecule type" value="Genomic_DNA"/>
</dbReference>
<sequence>MDGFVVNKWSEYGAVKAHKMEKGLFVLQHGSEEAKNLTLEKGPWSFSRRPLILCSWDVGMPLDKPEVDLLPIWVQFPHLPLDLWTAEALSILSSRIGTPLFSNRTTSEMSRKFGHIDANCKAVNEYRPKVHE</sequence>
<accession>A0AAV3Q6X9</accession>
<name>A0AAV3Q6X9_LITER</name>
<reference evidence="2 3" key="1">
    <citation type="submission" date="2024-01" db="EMBL/GenBank/DDBJ databases">
        <title>The complete chloroplast genome sequence of Lithospermum erythrorhizon: insights into the phylogenetic relationship among Boraginaceae species and the maternal lineages of purple gromwells.</title>
        <authorList>
            <person name="Okada T."/>
            <person name="Watanabe K."/>
        </authorList>
    </citation>
    <scope>NUCLEOTIDE SEQUENCE [LARGE SCALE GENOMIC DNA]</scope>
</reference>
<evidence type="ECO:0000313" key="3">
    <source>
        <dbReference type="Proteomes" id="UP001454036"/>
    </source>
</evidence>
<dbReference type="Pfam" id="PF14111">
    <property type="entry name" value="DUF4283"/>
    <property type="match status" value="1"/>
</dbReference>
<dbReference type="InterPro" id="IPR025558">
    <property type="entry name" value="DUF4283"/>
</dbReference>
<gene>
    <name evidence="2" type="ORF">LIER_38714</name>
</gene>
<dbReference type="Proteomes" id="UP001454036">
    <property type="component" value="Unassembled WGS sequence"/>
</dbReference>
<dbReference type="InterPro" id="IPR040256">
    <property type="entry name" value="At4g02000-like"/>
</dbReference>
<protein>
    <recommendedName>
        <fullName evidence="1">DUF4283 domain-containing protein</fullName>
    </recommendedName>
</protein>
<keyword evidence="3" id="KW-1185">Reference proteome</keyword>
<comment type="caution">
    <text evidence="2">The sequence shown here is derived from an EMBL/GenBank/DDBJ whole genome shotgun (WGS) entry which is preliminary data.</text>
</comment>
<feature type="domain" description="DUF4283" evidence="1">
    <location>
        <begin position="4"/>
        <end position="57"/>
    </location>
</feature>
<dbReference type="PANTHER" id="PTHR31286">
    <property type="entry name" value="GLYCINE-RICH CELL WALL STRUCTURAL PROTEIN 1.8-LIKE"/>
    <property type="match status" value="1"/>
</dbReference>
<evidence type="ECO:0000313" key="2">
    <source>
        <dbReference type="EMBL" id="GAA0158706.1"/>
    </source>
</evidence>
<evidence type="ECO:0000259" key="1">
    <source>
        <dbReference type="Pfam" id="PF14111"/>
    </source>
</evidence>
<organism evidence="2 3">
    <name type="scientific">Lithospermum erythrorhizon</name>
    <name type="common">Purple gromwell</name>
    <name type="synonym">Lithospermum officinale var. erythrorhizon</name>
    <dbReference type="NCBI Taxonomy" id="34254"/>
    <lineage>
        <taxon>Eukaryota</taxon>
        <taxon>Viridiplantae</taxon>
        <taxon>Streptophyta</taxon>
        <taxon>Embryophyta</taxon>
        <taxon>Tracheophyta</taxon>
        <taxon>Spermatophyta</taxon>
        <taxon>Magnoliopsida</taxon>
        <taxon>eudicotyledons</taxon>
        <taxon>Gunneridae</taxon>
        <taxon>Pentapetalae</taxon>
        <taxon>asterids</taxon>
        <taxon>lamiids</taxon>
        <taxon>Boraginales</taxon>
        <taxon>Boraginaceae</taxon>
        <taxon>Boraginoideae</taxon>
        <taxon>Lithospermeae</taxon>
        <taxon>Lithospermum</taxon>
    </lineage>
</organism>